<reference evidence="1" key="2">
    <citation type="journal article" date="2006" name="PLoS Pathog.">
        <title>New perspectives on host-parasite interplay by comparative transcriptomic and proteomic analyses of Schistosoma japonicum.</title>
        <authorList>
            <person name="Liu F."/>
            <person name="Lu J."/>
            <person name="Hu W."/>
            <person name="Wang S.Y."/>
            <person name="Cui S.J."/>
            <person name="Chi M."/>
            <person name="Yan Q."/>
            <person name="Wang X.R."/>
            <person name="Song H.D."/>
            <person name="Xu X.N."/>
            <person name="Wang J.J."/>
            <person name="Zhang X.L."/>
            <person name="Zhang X."/>
            <person name="Wang Z.Q."/>
            <person name="Xue C.L."/>
            <person name="Brindley P.J."/>
            <person name="McManus D.P."/>
            <person name="Yang P.Y."/>
            <person name="Feng Z."/>
            <person name="Chen Z."/>
            <person name="Han Z.G."/>
        </authorList>
    </citation>
    <scope>NUCLEOTIDE SEQUENCE</scope>
</reference>
<evidence type="ECO:0000313" key="1">
    <source>
        <dbReference type="EMBL" id="AAW25296.1"/>
    </source>
</evidence>
<name>Q5DFW0_SCHJA</name>
<accession>Q5DFW0</accession>
<sequence length="109" mass="12371">MLKLHSYILSQGDVVLSCTLPCAFFAYETDRSTSTWPTKSWQLSWLSTRAGKKVVNRPDLAGYRMAKQRLDVPGGEKEAEEFLAKSNVLERNLLAIMLIRPNFNVHKVS</sequence>
<proteinExistence type="evidence at transcript level"/>
<protein>
    <submittedName>
        <fullName evidence="1">SJCHGC07753 protein</fullName>
    </submittedName>
</protein>
<reference evidence="1" key="1">
    <citation type="submission" date="2004-11" db="EMBL/GenBank/DDBJ databases">
        <title>The full-length cDNA sequences of Schistosoma japonicum genes.</title>
        <authorList>
            <person name="Han Z."/>
        </authorList>
    </citation>
    <scope>NUCLEOTIDE SEQUENCE</scope>
</reference>
<dbReference type="AlphaFoldDB" id="Q5DFW0"/>
<organism evidence="1">
    <name type="scientific">Schistosoma japonicum</name>
    <name type="common">Blood fluke</name>
    <dbReference type="NCBI Taxonomy" id="6182"/>
    <lineage>
        <taxon>Eukaryota</taxon>
        <taxon>Metazoa</taxon>
        <taxon>Spiralia</taxon>
        <taxon>Lophotrochozoa</taxon>
        <taxon>Platyhelminthes</taxon>
        <taxon>Trematoda</taxon>
        <taxon>Digenea</taxon>
        <taxon>Strigeidida</taxon>
        <taxon>Schistosomatoidea</taxon>
        <taxon>Schistosomatidae</taxon>
        <taxon>Schistosoma</taxon>
    </lineage>
</organism>
<dbReference type="EMBL" id="AY813564">
    <property type="protein sequence ID" value="AAW25296.1"/>
    <property type="molecule type" value="mRNA"/>
</dbReference>